<dbReference type="KEGG" id="mbah:HYN46_14110"/>
<gene>
    <name evidence="1" type="ORF">HYN46_14110</name>
</gene>
<name>A0A345P9B2_9GAMM</name>
<dbReference type="Proteomes" id="UP000253940">
    <property type="component" value="Chromosome"/>
</dbReference>
<evidence type="ECO:0000313" key="1">
    <source>
        <dbReference type="EMBL" id="AXI03871.1"/>
    </source>
</evidence>
<keyword evidence="2" id="KW-1185">Reference proteome</keyword>
<proteinExistence type="predicted"/>
<protein>
    <submittedName>
        <fullName evidence="1">Uncharacterized protein</fullName>
    </submittedName>
</protein>
<accession>A0A345P9B2</accession>
<dbReference type="RefSeq" id="WP_114899979.1">
    <property type="nucleotide sequence ID" value="NZ_CP031222.1"/>
</dbReference>
<sequence>MKFKLEQQRICAIDQNHQHIEIHRERFVFFSADDESRPPVIVGAWIAFKADQRLVHDGRDYVTVDRRQRYTPHESCTLTLI</sequence>
<dbReference type="AlphaFoldDB" id="A0A345P9B2"/>
<reference evidence="1 2" key="1">
    <citation type="submission" date="2018-07" db="EMBL/GenBank/DDBJ databases">
        <title>Genome sequencing of Moraxellaceae gen. HYN0046.</title>
        <authorList>
            <person name="Kim M."/>
            <person name="Yi H."/>
        </authorList>
    </citation>
    <scope>NUCLEOTIDE SEQUENCE [LARGE SCALE GENOMIC DNA]</scope>
    <source>
        <strain evidence="1 2">HYN0046</strain>
    </source>
</reference>
<dbReference type="EMBL" id="CP031222">
    <property type="protein sequence ID" value="AXI03871.1"/>
    <property type="molecule type" value="Genomic_DNA"/>
</dbReference>
<organism evidence="1 2">
    <name type="scientific">Aquirhabdus parva</name>
    <dbReference type="NCBI Taxonomy" id="2283318"/>
    <lineage>
        <taxon>Bacteria</taxon>
        <taxon>Pseudomonadati</taxon>
        <taxon>Pseudomonadota</taxon>
        <taxon>Gammaproteobacteria</taxon>
        <taxon>Moraxellales</taxon>
        <taxon>Moraxellaceae</taxon>
        <taxon>Aquirhabdus</taxon>
    </lineage>
</organism>
<evidence type="ECO:0000313" key="2">
    <source>
        <dbReference type="Proteomes" id="UP000253940"/>
    </source>
</evidence>